<feature type="domain" description="Amidase" evidence="1">
    <location>
        <begin position="10"/>
        <end position="225"/>
    </location>
</feature>
<evidence type="ECO:0000313" key="3">
    <source>
        <dbReference type="Proteomes" id="UP000799424"/>
    </source>
</evidence>
<dbReference type="Pfam" id="PF01425">
    <property type="entry name" value="Amidase"/>
    <property type="match status" value="1"/>
</dbReference>
<organism evidence="2 3">
    <name type="scientific">Ophiobolus disseminans</name>
    <dbReference type="NCBI Taxonomy" id="1469910"/>
    <lineage>
        <taxon>Eukaryota</taxon>
        <taxon>Fungi</taxon>
        <taxon>Dikarya</taxon>
        <taxon>Ascomycota</taxon>
        <taxon>Pezizomycotina</taxon>
        <taxon>Dothideomycetes</taxon>
        <taxon>Pleosporomycetidae</taxon>
        <taxon>Pleosporales</taxon>
        <taxon>Pleosporineae</taxon>
        <taxon>Phaeosphaeriaceae</taxon>
        <taxon>Ophiobolus</taxon>
    </lineage>
</organism>
<dbReference type="PANTHER" id="PTHR42678">
    <property type="entry name" value="AMIDASE"/>
    <property type="match status" value="1"/>
</dbReference>
<accession>A0A6A7AL71</accession>
<dbReference type="InterPro" id="IPR036928">
    <property type="entry name" value="AS_sf"/>
</dbReference>
<gene>
    <name evidence="2" type="ORF">CC86DRAFT_400042</name>
</gene>
<dbReference type="AlphaFoldDB" id="A0A6A7AL71"/>
<dbReference type="Proteomes" id="UP000799424">
    <property type="component" value="Unassembled WGS sequence"/>
</dbReference>
<reference evidence="2" key="1">
    <citation type="journal article" date="2020" name="Stud. Mycol.">
        <title>101 Dothideomycetes genomes: a test case for predicting lifestyles and emergence of pathogens.</title>
        <authorList>
            <person name="Haridas S."/>
            <person name="Albert R."/>
            <person name="Binder M."/>
            <person name="Bloem J."/>
            <person name="Labutti K."/>
            <person name="Salamov A."/>
            <person name="Andreopoulos B."/>
            <person name="Baker S."/>
            <person name="Barry K."/>
            <person name="Bills G."/>
            <person name="Bluhm B."/>
            <person name="Cannon C."/>
            <person name="Castanera R."/>
            <person name="Culley D."/>
            <person name="Daum C."/>
            <person name="Ezra D."/>
            <person name="Gonzalez J."/>
            <person name="Henrissat B."/>
            <person name="Kuo A."/>
            <person name="Liang C."/>
            <person name="Lipzen A."/>
            <person name="Lutzoni F."/>
            <person name="Magnuson J."/>
            <person name="Mondo S."/>
            <person name="Nolan M."/>
            <person name="Ohm R."/>
            <person name="Pangilinan J."/>
            <person name="Park H.-J."/>
            <person name="Ramirez L."/>
            <person name="Alfaro M."/>
            <person name="Sun H."/>
            <person name="Tritt A."/>
            <person name="Yoshinaga Y."/>
            <person name="Zwiers L.-H."/>
            <person name="Turgeon B."/>
            <person name="Goodwin S."/>
            <person name="Spatafora J."/>
            <person name="Crous P."/>
            <person name="Grigoriev I."/>
        </authorList>
    </citation>
    <scope>NUCLEOTIDE SEQUENCE</scope>
    <source>
        <strain evidence="2">CBS 113818</strain>
    </source>
</reference>
<dbReference type="SUPFAM" id="SSF75304">
    <property type="entry name" value="Amidase signature (AS) enzymes"/>
    <property type="match status" value="1"/>
</dbReference>
<dbReference type="InterPro" id="IPR023631">
    <property type="entry name" value="Amidase_dom"/>
</dbReference>
<evidence type="ECO:0000259" key="1">
    <source>
        <dbReference type="Pfam" id="PF01425"/>
    </source>
</evidence>
<evidence type="ECO:0000313" key="2">
    <source>
        <dbReference type="EMBL" id="KAF2833419.1"/>
    </source>
</evidence>
<name>A0A6A7AL71_9PLEO</name>
<dbReference type="OrthoDB" id="566138at2759"/>
<keyword evidence="3" id="KW-1185">Reference proteome</keyword>
<dbReference type="EMBL" id="MU006216">
    <property type="protein sequence ID" value="KAF2833419.1"/>
    <property type="molecule type" value="Genomic_DNA"/>
</dbReference>
<dbReference type="Gene3D" id="3.90.1300.10">
    <property type="entry name" value="Amidase signature (AS) domain"/>
    <property type="match status" value="1"/>
</dbReference>
<protein>
    <submittedName>
        <fullName evidence="2">Amidase signature enzyme</fullName>
    </submittedName>
</protein>
<sequence>MRYGRVVKFIGPLHGVPVLLKDNVGTEPSMRMENTGGNLALSTSTAIENAPIVDRLLDAGAIILGKTTLSEMMYFKGPGIWCGWSALHGQSLNPYFKGGIDMKDGPGGHSSPGGFSSGSGIAVAAGWAPMAIGTETEGSLNSPSARQSLYTIKPTLGTVPNAGILPVSYYLDVAGPMCSCVQYTADLLTALMGNDKHDGPEGGYVMATKGADGCKELRIGALAPEKFRHNLSFQTPNLEAIEQIRVANLKGYDRIQQVANGYHYDVSLRLDMDFDFEGSNPFLEVMEADLEPDLDEYLANTQGSSITSTKKLAAWDEAHSDVALTPDFITRSIASERSSNRREKLMQHILKVGKSLPDTLEKYNIDVVIGPSDSGFTKYSATTGFPLCTLPLGYIAYNGRPIGLTAMARSESTLVTSMGAFEATFPARQAPVAFLSHRREEE</sequence>
<dbReference type="PANTHER" id="PTHR42678:SF34">
    <property type="entry name" value="OS04G0183300 PROTEIN"/>
    <property type="match status" value="1"/>
</dbReference>
<proteinExistence type="predicted"/>